<dbReference type="EMBL" id="JAHLFQ010000148">
    <property type="protein sequence ID" value="MBU3804422.1"/>
    <property type="molecule type" value="Genomic_DNA"/>
</dbReference>
<name>A0A9E2NL86_9FIRM</name>
<reference evidence="1" key="2">
    <citation type="submission" date="2021-04" db="EMBL/GenBank/DDBJ databases">
        <authorList>
            <person name="Gilroy R."/>
        </authorList>
    </citation>
    <scope>NUCLEOTIDE SEQUENCE</scope>
    <source>
        <strain evidence="1">B5-657</strain>
    </source>
</reference>
<proteinExistence type="predicted"/>
<gene>
    <name evidence="1" type="ORF">H9872_06670</name>
</gene>
<protein>
    <submittedName>
        <fullName evidence="1">Glycosyl transferase family 2</fullName>
    </submittedName>
</protein>
<dbReference type="InterPro" id="IPR011990">
    <property type="entry name" value="TPR-like_helical_dom_sf"/>
</dbReference>
<feature type="non-terminal residue" evidence="1">
    <location>
        <position position="1"/>
    </location>
</feature>
<dbReference type="AlphaFoldDB" id="A0A9E2NL86"/>
<dbReference type="Proteomes" id="UP000824229">
    <property type="component" value="Unassembled WGS sequence"/>
</dbReference>
<evidence type="ECO:0000313" key="1">
    <source>
        <dbReference type="EMBL" id="MBU3804422.1"/>
    </source>
</evidence>
<keyword evidence="1" id="KW-0808">Transferase</keyword>
<accession>A0A9E2NL86</accession>
<organism evidence="1 2">
    <name type="scientific">Candidatus Cellulosilyticum pullistercoris</name>
    <dbReference type="NCBI Taxonomy" id="2838521"/>
    <lineage>
        <taxon>Bacteria</taxon>
        <taxon>Bacillati</taxon>
        <taxon>Bacillota</taxon>
        <taxon>Clostridia</taxon>
        <taxon>Lachnospirales</taxon>
        <taxon>Cellulosilyticaceae</taxon>
        <taxon>Cellulosilyticum</taxon>
    </lineage>
</organism>
<evidence type="ECO:0000313" key="2">
    <source>
        <dbReference type="Proteomes" id="UP000824229"/>
    </source>
</evidence>
<reference evidence="1" key="1">
    <citation type="journal article" date="2021" name="PeerJ">
        <title>Extensive microbial diversity within the chicken gut microbiome revealed by metagenomics and culture.</title>
        <authorList>
            <person name="Gilroy R."/>
            <person name="Ravi A."/>
            <person name="Getino M."/>
            <person name="Pursley I."/>
            <person name="Horton D.L."/>
            <person name="Alikhan N.F."/>
            <person name="Baker D."/>
            <person name="Gharbi K."/>
            <person name="Hall N."/>
            <person name="Watson M."/>
            <person name="Adriaenssens E.M."/>
            <person name="Foster-Nyarko E."/>
            <person name="Jarju S."/>
            <person name="Secka A."/>
            <person name="Antonio M."/>
            <person name="Oren A."/>
            <person name="Chaudhuri R.R."/>
            <person name="La Ragione R."/>
            <person name="Hildebrand F."/>
            <person name="Pallen M.J."/>
        </authorList>
    </citation>
    <scope>NUCLEOTIDE SEQUENCE</scope>
    <source>
        <strain evidence="1">B5-657</strain>
    </source>
</reference>
<sequence>DSRDHFYLGREYMYHNNWEKCLLTLQTYLALPTSTWNEERSAALRYIAKSYLNQDKKKEAILSLELAAKEAPHLREPLIELATIYYFDKAWKQVATLIDQALLITTPSQTFINEGNAWDSTPYDMGSIAHYELGHPDLALVYAMKALELSPNNERIQANIAFYQQHIISLYATNTPSS</sequence>
<comment type="caution">
    <text evidence="1">The sequence shown here is derived from an EMBL/GenBank/DDBJ whole genome shotgun (WGS) entry which is preliminary data.</text>
</comment>
<dbReference type="SUPFAM" id="SSF48452">
    <property type="entry name" value="TPR-like"/>
    <property type="match status" value="1"/>
</dbReference>
<dbReference type="Gene3D" id="1.25.40.10">
    <property type="entry name" value="Tetratricopeptide repeat domain"/>
    <property type="match status" value="1"/>
</dbReference>
<dbReference type="GO" id="GO:0016740">
    <property type="term" value="F:transferase activity"/>
    <property type="evidence" value="ECO:0007669"/>
    <property type="project" value="UniProtKB-KW"/>
</dbReference>